<dbReference type="SUPFAM" id="SSF56672">
    <property type="entry name" value="DNA/RNA polymerases"/>
    <property type="match status" value="1"/>
</dbReference>
<dbReference type="AlphaFoldDB" id="A0A5B6VDH5"/>
<dbReference type="PANTHER" id="PTHR46890:SF48">
    <property type="entry name" value="RNA-DIRECTED DNA POLYMERASE"/>
    <property type="match status" value="1"/>
</dbReference>
<sequence length="260" mass="29777">MVNFRPISLCSVIYKIVAKSVANRLQWVIENCIDKVQSAFVPGRLIFDNVLLAYEILHTFRKKWTGHKGYMTVKLDMSKAYDRVEWDFIKKMMLKMGFAERWVNLIMKCITIVSYLVITNGGRGTNFQPTRGLSSLMRLAKKKGLIRGEKVSRRGPEISHLLFADDCIMFGEATEKGARILKDILKEYESCSGQCVNFNKSTIFYSSNTSNAIREEASLVLGVRSFTYPEKYLGLPNVVGRRKKEAFQNLIDRIMMKIDG</sequence>
<gene>
    <name evidence="2" type="ORF">EPI10_002280</name>
</gene>
<dbReference type="InterPro" id="IPR052343">
    <property type="entry name" value="Retrotransposon-Effector_Assoc"/>
</dbReference>
<organism evidence="2 3">
    <name type="scientific">Gossypium australe</name>
    <dbReference type="NCBI Taxonomy" id="47621"/>
    <lineage>
        <taxon>Eukaryota</taxon>
        <taxon>Viridiplantae</taxon>
        <taxon>Streptophyta</taxon>
        <taxon>Embryophyta</taxon>
        <taxon>Tracheophyta</taxon>
        <taxon>Spermatophyta</taxon>
        <taxon>Magnoliopsida</taxon>
        <taxon>eudicotyledons</taxon>
        <taxon>Gunneridae</taxon>
        <taxon>Pentapetalae</taxon>
        <taxon>rosids</taxon>
        <taxon>malvids</taxon>
        <taxon>Malvales</taxon>
        <taxon>Malvaceae</taxon>
        <taxon>Malvoideae</taxon>
        <taxon>Gossypium</taxon>
    </lineage>
</organism>
<dbReference type="InterPro" id="IPR043502">
    <property type="entry name" value="DNA/RNA_pol_sf"/>
</dbReference>
<keyword evidence="2" id="KW-0548">Nucleotidyltransferase</keyword>
<proteinExistence type="predicted"/>
<accession>A0A5B6VDH5</accession>
<dbReference type="OrthoDB" id="1936608at2759"/>
<dbReference type="CDD" id="cd01650">
    <property type="entry name" value="RT_nLTR_like"/>
    <property type="match status" value="1"/>
</dbReference>
<dbReference type="InterPro" id="IPR000477">
    <property type="entry name" value="RT_dom"/>
</dbReference>
<protein>
    <submittedName>
        <fullName evidence="2">Reverse transcriptase</fullName>
    </submittedName>
</protein>
<dbReference type="GO" id="GO:0003964">
    <property type="term" value="F:RNA-directed DNA polymerase activity"/>
    <property type="evidence" value="ECO:0007669"/>
    <property type="project" value="UniProtKB-KW"/>
</dbReference>
<keyword evidence="2" id="KW-0808">Transferase</keyword>
<name>A0A5B6VDH5_9ROSI</name>
<evidence type="ECO:0000259" key="1">
    <source>
        <dbReference type="Pfam" id="PF00078"/>
    </source>
</evidence>
<comment type="caution">
    <text evidence="2">The sequence shown here is derived from an EMBL/GenBank/DDBJ whole genome shotgun (WGS) entry which is preliminary data.</text>
</comment>
<reference evidence="2" key="1">
    <citation type="submission" date="2019-08" db="EMBL/GenBank/DDBJ databases">
        <authorList>
            <person name="Liu F."/>
        </authorList>
    </citation>
    <scope>NUCLEOTIDE SEQUENCE [LARGE SCALE GENOMIC DNA]</scope>
    <source>
        <strain evidence="2">PA1801</strain>
        <tissue evidence="2">Leaf</tissue>
    </source>
</reference>
<dbReference type="Pfam" id="PF00078">
    <property type="entry name" value="RVT_1"/>
    <property type="match status" value="1"/>
</dbReference>
<keyword evidence="2" id="KW-0695">RNA-directed DNA polymerase</keyword>
<dbReference type="PANTHER" id="PTHR46890">
    <property type="entry name" value="NON-LTR RETROLELEMENT REVERSE TRANSCRIPTASE-LIKE PROTEIN-RELATED"/>
    <property type="match status" value="1"/>
</dbReference>
<evidence type="ECO:0000313" key="2">
    <source>
        <dbReference type="EMBL" id="KAA3467255.1"/>
    </source>
</evidence>
<feature type="domain" description="Reverse transcriptase" evidence="1">
    <location>
        <begin position="3"/>
        <end position="222"/>
    </location>
</feature>
<dbReference type="Proteomes" id="UP000325315">
    <property type="component" value="Unassembled WGS sequence"/>
</dbReference>
<evidence type="ECO:0000313" key="3">
    <source>
        <dbReference type="Proteomes" id="UP000325315"/>
    </source>
</evidence>
<keyword evidence="3" id="KW-1185">Reference proteome</keyword>
<dbReference type="EMBL" id="SMMG02000007">
    <property type="protein sequence ID" value="KAA3467255.1"/>
    <property type="molecule type" value="Genomic_DNA"/>
</dbReference>